<reference evidence="1 2" key="1">
    <citation type="journal article" date="2018" name="BMC Genomics">
        <title>The genome of Naegleria lovaniensis, the basis for a comparative approach to unravel pathogenicity factors of the human pathogenic amoeba N. fowleri.</title>
        <authorList>
            <person name="Liechti N."/>
            <person name="Schurch N."/>
            <person name="Bruggmann R."/>
            <person name="Wittwer M."/>
        </authorList>
    </citation>
    <scope>NUCLEOTIDE SEQUENCE [LARGE SCALE GENOMIC DNA]</scope>
    <source>
        <strain evidence="1 2">ATCC 30569</strain>
    </source>
</reference>
<proteinExistence type="predicted"/>
<evidence type="ECO:0000313" key="1">
    <source>
        <dbReference type="EMBL" id="KAG2388614.1"/>
    </source>
</evidence>
<evidence type="ECO:0000313" key="2">
    <source>
        <dbReference type="Proteomes" id="UP000816034"/>
    </source>
</evidence>
<dbReference type="RefSeq" id="XP_044552606.1">
    <property type="nucleotide sequence ID" value="XM_044695034.1"/>
</dbReference>
<protein>
    <submittedName>
        <fullName evidence="1">Uncharacterized protein</fullName>
    </submittedName>
</protein>
<keyword evidence="2" id="KW-1185">Reference proteome</keyword>
<dbReference type="GeneID" id="68092515"/>
<dbReference type="PANTHER" id="PTHR43686:SF1">
    <property type="entry name" value="AMINOTRAN_5 DOMAIN-CONTAINING PROTEIN"/>
    <property type="match status" value="1"/>
</dbReference>
<gene>
    <name evidence="1" type="ORF">C9374_000053</name>
</gene>
<name>A0AA88KP04_NAELO</name>
<sequence>MLKRYKYLSSKLIVVSVNMVSPITGVCLDENEILSWSHEYGALCFLNYEFASSYLTIDFNHSTTDSKLQKDALYVDASKLIGGGVNCPGILLMRQKLMTNSTCHPMETPKDVLSLIRAALVLKLKDDVGASIIQRMTQRYTDRALKVWSNNSNLMLLGTNRTTPEKMKEIEDTIKGLCTSVKLTQLTPGWTTLQLHYFFDDSTVDFVVKAVDFIANNGWKFLPFYVFNEKNNEWNHRKFDKLVNPVRLSGLFHDNFSNHLNAHRKKLTDVTFSMEHWNLQALTENSMTLKLRMSFSITIPYCPLLKV</sequence>
<dbReference type="EMBL" id="PYSW02000009">
    <property type="protein sequence ID" value="KAG2388614.1"/>
    <property type="molecule type" value="Genomic_DNA"/>
</dbReference>
<dbReference type="SUPFAM" id="SSF53383">
    <property type="entry name" value="PLP-dependent transferases"/>
    <property type="match status" value="1"/>
</dbReference>
<organism evidence="1 2">
    <name type="scientific">Naegleria lovaniensis</name>
    <name type="common">Amoeba</name>
    <dbReference type="NCBI Taxonomy" id="51637"/>
    <lineage>
        <taxon>Eukaryota</taxon>
        <taxon>Discoba</taxon>
        <taxon>Heterolobosea</taxon>
        <taxon>Tetramitia</taxon>
        <taxon>Eutetramitia</taxon>
        <taxon>Vahlkampfiidae</taxon>
        <taxon>Naegleria</taxon>
    </lineage>
</organism>
<comment type="caution">
    <text evidence="1">The sequence shown here is derived from an EMBL/GenBank/DDBJ whole genome shotgun (WGS) entry which is preliminary data.</text>
</comment>
<dbReference type="Proteomes" id="UP000816034">
    <property type="component" value="Unassembled WGS sequence"/>
</dbReference>
<dbReference type="Gene3D" id="3.40.640.10">
    <property type="entry name" value="Type I PLP-dependent aspartate aminotransferase-like (Major domain)"/>
    <property type="match status" value="1"/>
</dbReference>
<dbReference type="InterPro" id="IPR015424">
    <property type="entry name" value="PyrdxlP-dep_Trfase"/>
</dbReference>
<dbReference type="InterPro" id="IPR015421">
    <property type="entry name" value="PyrdxlP-dep_Trfase_major"/>
</dbReference>
<dbReference type="PANTHER" id="PTHR43686">
    <property type="entry name" value="SULFURTRANSFERASE-RELATED"/>
    <property type="match status" value="1"/>
</dbReference>
<accession>A0AA88KP04</accession>
<dbReference type="AlphaFoldDB" id="A0AA88KP04"/>